<dbReference type="SUPFAM" id="SSF53474">
    <property type="entry name" value="alpha/beta-Hydrolases"/>
    <property type="match status" value="1"/>
</dbReference>
<keyword evidence="1 3" id="KW-0378">Hydrolase</keyword>
<dbReference type="GO" id="GO:0016787">
    <property type="term" value="F:hydrolase activity"/>
    <property type="evidence" value="ECO:0007669"/>
    <property type="project" value="UniProtKB-KW"/>
</dbReference>
<gene>
    <name evidence="3" type="ORF">BES34_015550</name>
</gene>
<dbReference type="PANTHER" id="PTHR43798:SF31">
    <property type="entry name" value="AB HYDROLASE SUPERFAMILY PROTEIN YCLE"/>
    <property type="match status" value="1"/>
</dbReference>
<evidence type="ECO:0000259" key="2">
    <source>
        <dbReference type="Pfam" id="PF00561"/>
    </source>
</evidence>
<reference evidence="3" key="1">
    <citation type="submission" date="2018-01" db="EMBL/GenBank/DDBJ databases">
        <title>Genomic characterization of Leptospira inadai serogroup Lyme isolated from captured rat in Brazil and comparative analysis with human reference strain.</title>
        <authorList>
            <person name="Moreno L.Z."/>
            <person name="Loureiro A.P."/>
            <person name="Miraglia F."/>
            <person name="Kremer F.S."/>
            <person name="Eslabao M.R."/>
            <person name="Dellagostin O.A."/>
            <person name="Lilenbaum W."/>
            <person name="Moreno A.M."/>
        </authorList>
    </citation>
    <scope>NUCLEOTIDE SEQUENCE [LARGE SCALE GENOMIC DNA]</scope>
    <source>
        <strain evidence="3">M34/99</strain>
    </source>
</reference>
<dbReference type="Pfam" id="PF00561">
    <property type="entry name" value="Abhydrolase_1"/>
    <property type="match status" value="1"/>
</dbReference>
<protein>
    <submittedName>
        <fullName evidence="3">Alpha/beta hydrolase</fullName>
    </submittedName>
</protein>
<dbReference type="Gene3D" id="3.40.50.1820">
    <property type="entry name" value="alpha/beta hydrolase"/>
    <property type="match status" value="1"/>
</dbReference>
<dbReference type="InterPro" id="IPR000073">
    <property type="entry name" value="AB_hydrolase_1"/>
</dbReference>
<dbReference type="Proteomes" id="UP000094669">
    <property type="component" value="Unassembled WGS sequence"/>
</dbReference>
<dbReference type="EMBL" id="MCRM02000018">
    <property type="protein sequence ID" value="PNV74105.1"/>
    <property type="molecule type" value="Genomic_DNA"/>
</dbReference>
<evidence type="ECO:0000313" key="4">
    <source>
        <dbReference type="Proteomes" id="UP000094669"/>
    </source>
</evidence>
<accession>A0ABX4YFT1</accession>
<dbReference type="PANTHER" id="PTHR43798">
    <property type="entry name" value="MONOACYLGLYCEROL LIPASE"/>
    <property type="match status" value="1"/>
</dbReference>
<evidence type="ECO:0000256" key="1">
    <source>
        <dbReference type="ARBA" id="ARBA00022801"/>
    </source>
</evidence>
<evidence type="ECO:0000313" key="3">
    <source>
        <dbReference type="EMBL" id="PNV74105.1"/>
    </source>
</evidence>
<name>A0ABX4YFT1_9LEPT</name>
<proteinExistence type="predicted"/>
<dbReference type="InterPro" id="IPR029058">
    <property type="entry name" value="AB_hydrolase_fold"/>
</dbReference>
<keyword evidence="4" id="KW-1185">Reference proteome</keyword>
<comment type="caution">
    <text evidence="3">The sequence shown here is derived from an EMBL/GenBank/DDBJ whole genome shotgun (WGS) entry which is preliminary data.</text>
</comment>
<feature type="domain" description="AB hydrolase-1" evidence="2">
    <location>
        <begin position="39"/>
        <end position="148"/>
    </location>
</feature>
<dbReference type="RefSeq" id="WP_010417733.1">
    <property type="nucleotide sequence ID" value="NZ_MCRM02000018.1"/>
</dbReference>
<dbReference type="PRINTS" id="PR00111">
    <property type="entry name" value="ABHYDROLASE"/>
</dbReference>
<dbReference type="InterPro" id="IPR050266">
    <property type="entry name" value="AB_hydrolase_sf"/>
</dbReference>
<organism evidence="3 4">
    <name type="scientific">Leptospira inadai serovar Lyme</name>
    <dbReference type="NCBI Taxonomy" id="293084"/>
    <lineage>
        <taxon>Bacteria</taxon>
        <taxon>Pseudomonadati</taxon>
        <taxon>Spirochaetota</taxon>
        <taxon>Spirochaetia</taxon>
        <taxon>Leptospirales</taxon>
        <taxon>Leptospiraceae</taxon>
        <taxon>Leptospira</taxon>
    </lineage>
</organism>
<sequence>MMMIACSVLGIVFCRGTSRIIEGPKSKIAFEDEGEGGIPVILLHSLGGEVSHWEDVRQRLSESRRVISIELRGHGRSGPPEDGDFSISSMTKDVAAVAKFLHLNRFVLVGHSMGGSVALEFAAKHPEQVLGLFLVDSGGDPKGIPDGIRDGVKSALHSDAYEQTTQGYWEQLLVKSNPTVKTKIWNQFMSMPKKTVIGVTETLLDYDPSPALKNFSGLLYAVVTTENNGPLSLHKLGSGFPYAVVEGAGHWLHLDKPNEFFTLLKGFLDDIHGS</sequence>